<keyword evidence="4" id="KW-1185">Reference proteome</keyword>
<dbReference type="PANTHER" id="PTHR15704">
    <property type="entry name" value="SUPERKILLER 3 PROTEIN-RELATED"/>
    <property type="match status" value="1"/>
</dbReference>
<dbReference type="InterPro" id="IPR039226">
    <property type="entry name" value="Ski3/TTC37"/>
</dbReference>
<reference evidence="3" key="1">
    <citation type="journal article" date="2023" name="IScience">
        <title>Live-bearing cockroach genome reveals convergent evolutionary mechanisms linked to viviparity in insects and beyond.</title>
        <authorList>
            <person name="Fouks B."/>
            <person name="Harrison M.C."/>
            <person name="Mikhailova A.A."/>
            <person name="Marchal E."/>
            <person name="English S."/>
            <person name="Carruthers M."/>
            <person name="Jennings E.C."/>
            <person name="Chiamaka E.L."/>
            <person name="Frigard R.A."/>
            <person name="Pippel M."/>
            <person name="Attardo G.M."/>
            <person name="Benoit J.B."/>
            <person name="Bornberg-Bauer E."/>
            <person name="Tobe S.S."/>
        </authorList>
    </citation>
    <scope>NUCLEOTIDE SEQUENCE</scope>
    <source>
        <strain evidence="3">Stay&amp;Tobe</strain>
    </source>
</reference>
<dbReference type="InterPro" id="IPR011990">
    <property type="entry name" value="TPR-like_helical_dom_sf"/>
</dbReference>
<protein>
    <submittedName>
        <fullName evidence="3">Uncharacterized protein</fullName>
    </submittedName>
</protein>
<dbReference type="GO" id="GO:0006401">
    <property type="term" value="P:RNA catabolic process"/>
    <property type="evidence" value="ECO:0007669"/>
    <property type="project" value="InterPro"/>
</dbReference>
<evidence type="ECO:0000256" key="1">
    <source>
        <dbReference type="ARBA" id="ARBA00022737"/>
    </source>
</evidence>
<dbReference type="EMBL" id="JASPKZ010003850">
    <property type="protein sequence ID" value="KAJ9592011.1"/>
    <property type="molecule type" value="Genomic_DNA"/>
</dbReference>
<evidence type="ECO:0000313" key="4">
    <source>
        <dbReference type="Proteomes" id="UP001233999"/>
    </source>
</evidence>
<dbReference type="SMART" id="SM00028">
    <property type="entry name" value="TPR"/>
    <property type="match status" value="2"/>
</dbReference>
<keyword evidence="1" id="KW-0677">Repeat</keyword>
<organism evidence="3 4">
    <name type="scientific">Diploptera punctata</name>
    <name type="common">Pacific beetle cockroach</name>
    <dbReference type="NCBI Taxonomy" id="6984"/>
    <lineage>
        <taxon>Eukaryota</taxon>
        <taxon>Metazoa</taxon>
        <taxon>Ecdysozoa</taxon>
        <taxon>Arthropoda</taxon>
        <taxon>Hexapoda</taxon>
        <taxon>Insecta</taxon>
        <taxon>Pterygota</taxon>
        <taxon>Neoptera</taxon>
        <taxon>Polyneoptera</taxon>
        <taxon>Dictyoptera</taxon>
        <taxon>Blattodea</taxon>
        <taxon>Blaberoidea</taxon>
        <taxon>Blaberidae</taxon>
        <taxon>Diplopterinae</taxon>
        <taxon>Diploptera</taxon>
    </lineage>
</organism>
<dbReference type="AlphaFoldDB" id="A0AAD8A421"/>
<keyword evidence="2" id="KW-0802">TPR repeat</keyword>
<dbReference type="Proteomes" id="UP001233999">
    <property type="component" value="Unassembled WGS sequence"/>
</dbReference>
<dbReference type="GO" id="GO:0055087">
    <property type="term" value="C:Ski complex"/>
    <property type="evidence" value="ECO:0007669"/>
    <property type="project" value="InterPro"/>
</dbReference>
<name>A0AAD8A421_DIPPU</name>
<gene>
    <name evidence="3" type="ORF">L9F63_001450</name>
</gene>
<comment type="caution">
    <text evidence="3">The sequence shown here is derived from an EMBL/GenBank/DDBJ whole genome shotgun (WGS) entry which is preliminary data.</text>
</comment>
<feature type="non-terminal residue" evidence="3">
    <location>
        <position position="357"/>
    </location>
</feature>
<evidence type="ECO:0000256" key="2">
    <source>
        <dbReference type="ARBA" id="ARBA00022803"/>
    </source>
</evidence>
<dbReference type="InterPro" id="IPR019734">
    <property type="entry name" value="TPR_rpt"/>
</dbReference>
<accession>A0AAD8A421</accession>
<dbReference type="PANTHER" id="PTHR15704:SF7">
    <property type="entry name" value="SUPERKILLER COMPLEX PROTEIN 3"/>
    <property type="match status" value="1"/>
</dbReference>
<evidence type="ECO:0000313" key="3">
    <source>
        <dbReference type="EMBL" id="KAJ9592011.1"/>
    </source>
</evidence>
<reference evidence="3" key="2">
    <citation type="submission" date="2023-05" db="EMBL/GenBank/DDBJ databases">
        <authorList>
            <person name="Fouks B."/>
        </authorList>
    </citation>
    <scope>NUCLEOTIDE SEQUENCE</scope>
    <source>
        <strain evidence="3">Stay&amp;Tobe</strain>
        <tissue evidence="3">Testes</tissue>
    </source>
</reference>
<dbReference type="Gene3D" id="1.25.40.10">
    <property type="entry name" value="Tetratricopeptide repeat domain"/>
    <property type="match status" value="1"/>
</dbReference>
<dbReference type="SUPFAM" id="SSF48452">
    <property type="entry name" value="TPR-like"/>
    <property type="match status" value="1"/>
</dbReference>
<sequence>ELLIACAFNMLGLLLERRQLYQGAVEAFDIALKLLNTSDDYTFHDMVCSNYGRVLVQLQHYEDAIQQYREVKKADFITQCGIAIAYYKANKFEEAYSAYETALEWLAPTDGMKSHILVAMAAVAYLCQGVEDSKTLLFQCIKLRPPSVQGLFAFCSLGILHSDITLAELALKELIPHRDNPEYMSHIAVFKAYTHFLQGRSAEAVRALSSTVHRHPGQPSLWLALSLLLLHVYYQYKKSGAATCAEVAMFLGRSTMDVSKVMSLVSLSHLLTGKATESLRSSQKAVHMFPHIPENWVVLIASFMPWCIYHKSAENTAWLKRLIGHVRRKLDATRQMNQWLSNHERKVTILTEEYRKE</sequence>
<proteinExistence type="predicted"/>